<reference evidence="1" key="1">
    <citation type="submission" date="2023-08" db="EMBL/GenBank/DDBJ databases">
        <authorList>
            <person name="Alioto T."/>
            <person name="Alioto T."/>
            <person name="Gomez Garrido J."/>
        </authorList>
    </citation>
    <scope>NUCLEOTIDE SEQUENCE</scope>
</reference>
<organism evidence="1 2">
    <name type="scientific">Octopus vulgaris</name>
    <name type="common">Common octopus</name>
    <dbReference type="NCBI Taxonomy" id="6645"/>
    <lineage>
        <taxon>Eukaryota</taxon>
        <taxon>Metazoa</taxon>
        <taxon>Spiralia</taxon>
        <taxon>Lophotrochozoa</taxon>
        <taxon>Mollusca</taxon>
        <taxon>Cephalopoda</taxon>
        <taxon>Coleoidea</taxon>
        <taxon>Octopodiformes</taxon>
        <taxon>Octopoda</taxon>
        <taxon>Incirrata</taxon>
        <taxon>Octopodidae</taxon>
        <taxon>Octopus</taxon>
    </lineage>
</organism>
<keyword evidence="2" id="KW-1185">Reference proteome</keyword>
<gene>
    <name evidence="1" type="ORF">OCTVUL_1B008639</name>
</gene>
<evidence type="ECO:0000313" key="2">
    <source>
        <dbReference type="Proteomes" id="UP001162480"/>
    </source>
</evidence>
<dbReference type="Proteomes" id="UP001162480">
    <property type="component" value="Chromosome 1"/>
</dbReference>
<name>A0AA36AFY1_OCTVU</name>
<proteinExistence type="predicted"/>
<dbReference type="AlphaFoldDB" id="A0AA36AFY1"/>
<sequence length="69" mass="7769">MNVSRRLNVAGCPTFYQNIASYHSHITALIGIYVQIKGSDLEIGPYDDTDPENACERKLSRIFNISIHT</sequence>
<accession>A0AA36AFY1</accession>
<protein>
    <submittedName>
        <fullName evidence="1">Uncharacterized protein</fullName>
    </submittedName>
</protein>
<evidence type="ECO:0000313" key="1">
    <source>
        <dbReference type="EMBL" id="CAI9715413.1"/>
    </source>
</evidence>
<dbReference type="EMBL" id="OX597814">
    <property type="protein sequence ID" value="CAI9715413.1"/>
    <property type="molecule type" value="Genomic_DNA"/>
</dbReference>